<dbReference type="InterPro" id="IPR025064">
    <property type="entry name" value="DUF4005"/>
</dbReference>
<dbReference type="PROSITE" id="PS50096">
    <property type="entry name" value="IQ"/>
    <property type="match status" value="2"/>
</dbReference>
<reference evidence="5" key="1">
    <citation type="submission" date="2020-07" db="EMBL/GenBank/DDBJ databases">
        <title>Ethylene signaling mediates host invasion by parasitic plants.</title>
        <authorList>
            <person name="Yoshida S."/>
        </authorList>
    </citation>
    <scope>NUCLEOTIDE SEQUENCE</scope>
    <source>
        <strain evidence="5">Okayama</strain>
    </source>
</reference>
<evidence type="ECO:0000256" key="2">
    <source>
        <dbReference type="ARBA" id="ARBA00024341"/>
    </source>
</evidence>
<feature type="domain" description="DUF4005" evidence="4">
    <location>
        <begin position="334"/>
        <end position="395"/>
    </location>
</feature>
<dbReference type="SMART" id="SM00015">
    <property type="entry name" value="IQ"/>
    <property type="match status" value="2"/>
</dbReference>
<dbReference type="PANTHER" id="PTHR32295:SF212">
    <property type="entry name" value="CALMODULIN BINDING PROTEIN-RELATED"/>
    <property type="match status" value="1"/>
</dbReference>
<name>A0A830C1A1_9LAMI</name>
<protein>
    <submittedName>
        <fullName evidence="5">Protein iq-domain 14</fullName>
    </submittedName>
</protein>
<keyword evidence="6" id="KW-1185">Reference proteome</keyword>
<dbReference type="PANTHER" id="PTHR32295">
    <property type="entry name" value="IQ-DOMAIN 5-RELATED"/>
    <property type="match status" value="1"/>
</dbReference>
<comment type="subunit">
    <text evidence="3">Binds to multiple calmodulin (CaM) in the presence of Ca(2+) and CaM-like proteins.</text>
</comment>
<evidence type="ECO:0000313" key="6">
    <source>
        <dbReference type="Proteomes" id="UP000653305"/>
    </source>
</evidence>
<evidence type="ECO:0000313" key="5">
    <source>
        <dbReference type="EMBL" id="GFP90928.1"/>
    </source>
</evidence>
<dbReference type="Gene3D" id="1.20.5.190">
    <property type="match status" value="1"/>
</dbReference>
<evidence type="ECO:0000256" key="3">
    <source>
        <dbReference type="ARBA" id="ARBA00024378"/>
    </source>
</evidence>
<dbReference type="Pfam" id="PF00612">
    <property type="entry name" value="IQ"/>
    <property type="match status" value="2"/>
</dbReference>
<sequence>MGKKKCWFTCVKRLFIPGPKPKNSEKEKSKKWRWLLQRFKFRPYPSLEAPEKTLNEATEEQRKHALAVAAATAAAAEAAVVAANAAAEVVRLTNGPYELQMKNQFLAAVKIQSAYRGHLARKALSALKGLVKLQAVVRGELVRRRVIKTLPSMFLLSKSLTQVQRKRAPTLLDYLNQGERRHSLSRKDGIKSEEGIRLHCSSHRSWDLSLVSKEDMEALCLQKQDAVAKRERMKQYSFSHRERRNDHNSLQEQMFHKENIKSSRFDQLIELEALRYDENEKSRHFSHPNTIAVEARQLAQLKLRNSCTQEKIEELNLPSSQPRRSFCHVKEKSSIGDDRSLPNSPVFPTYMAATESAKAKSRSLSTPKQRLRLCETYSGEISAYKFRLSSSSSLTGDVTKSCKRNSISQSSFN</sequence>
<dbReference type="CDD" id="cd23767">
    <property type="entry name" value="IQCD"/>
    <property type="match status" value="1"/>
</dbReference>
<evidence type="ECO:0000259" key="4">
    <source>
        <dbReference type="Pfam" id="PF13178"/>
    </source>
</evidence>
<dbReference type="OrthoDB" id="696085at2759"/>
<evidence type="ECO:0000256" key="1">
    <source>
        <dbReference type="ARBA" id="ARBA00022860"/>
    </source>
</evidence>
<dbReference type="GO" id="GO:0005516">
    <property type="term" value="F:calmodulin binding"/>
    <property type="evidence" value="ECO:0007669"/>
    <property type="project" value="UniProtKB-KW"/>
</dbReference>
<accession>A0A830C1A1</accession>
<dbReference type="AlphaFoldDB" id="A0A830C1A1"/>
<keyword evidence="1" id="KW-0112">Calmodulin-binding</keyword>
<dbReference type="Pfam" id="PF13178">
    <property type="entry name" value="DUF4005"/>
    <property type="match status" value="1"/>
</dbReference>
<proteinExistence type="inferred from homology"/>
<dbReference type="InterPro" id="IPR000048">
    <property type="entry name" value="IQ_motif_EF-hand-BS"/>
</dbReference>
<dbReference type="EMBL" id="BMAC01000230">
    <property type="protein sequence ID" value="GFP90928.1"/>
    <property type="molecule type" value="Genomic_DNA"/>
</dbReference>
<gene>
    <name evidence="5" type="ORF">PHJA_001236800</name>
</gene>
<comment type="similarity">
    <text evidence="2">Belongs to the IQD family.</text>
</comment>
<comment type="caution">
    <text evidence="5">The sequence shown here is derived from an EMBL/GenBank/DDBJ whole genome shotgun (WGS) entry which is preliminary data.</text>
</comment>
<organism evidence="5 6">
    <name type="scientific">Phtheirospermum japonicum</name>
    <dbReference type="NCBI Taxonomy" id="374723"/>
    <lineage>
        <taxon>Eukaryota</taxon>
        <taxon>Viridiplantae</taxon>
        <taxon>Streptophyta</taxon>
        <taxon>Embryophyta</taxon>
        <taxon>Tracheophyta</taxon>
        <taxon>Spermatophyta</taxon>
        <taxon>Magnoliopsida</taxon>
        <taxon>eudicotyledons</taxon>
        <taxon>Gunneridae</taxon>
        <taxon>Pentapetalae</taxon>
        <taxon>asterids</taxon>
        <taxon>lamiids</taxon>
        <taxon>Lamiales</taxon>
        <taxon>Orobanchaceae</taxon>
        <taxon>Orobanchaceae incertae sedis</taxon>
        <taxon>Phtheirospermum</taxon>
    </lineage>
</organism>
<dbReference type="Proteomes" id="UP000653305">
    <property type="component" value="Unassembled WGS sequence"/>
</dbReference>